<name>A0ABD0QIM9_CIRMR</name>
<dbReference type="GO" id="GO:0016020">
    <property type="term" value="C:membrane"/>
    <property type="evidence" value="ECO:0007669"/>
    <property type="project" value="UniProtKB-SubCell"/>
</dbReference>
<feature type="disulfide bond" evidence="9">
    <location>
        <begin position="54"/>
        <end position="72"/>
    </location>
</feature>
<dbReference type="PANTHER" id="PTHR22722:SF11">
    <property type="entry name" value="LOW-DENSITY LIPOPROTEIN RECEPTOR-RELATED PROTEIN 2"/>
    <property type="match status" value="1"/>
</dbReference>
<keyword evidence="7" id="KW-0675">Receptor</keyword>
<feature type="disulfide bond" evidence="9">
    <location>
        <begin position="26"/>
        <end position="41"/>
    </location>
</feature>
<accession>A0ABD0QIM9</accession>
<dbReference type="SUPFAM" id="SSF57424">
    <property type="entry name" value="LDL receptor-like module"/>
    <property type="match status" value="2"/>
</dbReference>
<keyword evidence="5" id="KW-0472">Membrane</keyword>
<organism evidence="10 11">
    <name type="scientific">Cirrhinus mrigala</name>
    <name type="common">Mrigala</name>
    <dbReference type="NCBI Taxonomy" id="683832"/>
    <lineage>
        <taxon>Eukaryota</taxon>
        <taxon>Metazoa</taxon>
        <taxon>Chordata</taxon>
        <taxon>Craniata</taxon>
        <taxon>Vertebrata</taxon>
        <taxon>Euteleostomi</taxon>
        <taxon>Actinopterygii</taxon>
        <taxon>Neopterygii</taxon>
        <taxon>Teleostei</taxon>
        <taxon>Ostariophysi</taxon>
        <taxon>Cypriniformes</taxon>
        <taxon>Cyprinidae</taxon>
        <taxon>Labeoninae</taxon>
        <taxon>Labeonini</taxon>
        <taxon>Cirrhinus</taxon>
    </lineage>
</organism>
<keyword evidence="3" id="KW-0677">Repeat</keyword>
<dbReference type="EMBL" id="JAMKFB020000009">
    <property type="protein sequence ID" value="KAL0184921.1"/>
    <property type="molecule type" value="Genomic_DNA"/>
</dbReference>
<dbReference type="InterPro" id="IPR051221">
    <property type="entry name" value="LDLR-related"/>
</dbReference>
<dbReference type="Proteomes" id="UP001529510">
    <property type="component" value="Unassembled WGS sequence"/>
</dbReference>
<comment type="caution">
    <text evidence="10">The sequence shown here is derived from an EMBL/GenBank/DDBJ whole genome shotgun (WGS) entry which is preliminary data.</text>
</comment>
<reference evidence="10 11" key="1">
    <citation type="submission" date="2024-05" db="EMBL/GenBank/DDBJ databases">
        <title>Genome sequencing and assembly of Indian major carp, Cirrhinus mrigala (Hamilton, 1822).</title>
        <authorList>
            <person name="Mohindra V."/>
            <person name="Chowdhury L.M."/>
            <person name="Lal K."/>
            <person name="Jena J.K."/>
        </authorList>
    </citation>
    <scope>NUCLEOTIDE SEQUENCE [LARGE SCALE GENOMIC DNA]</scope>
    <source>
        <strain evidence="10">CM1030</strain>
        <tissue evidence="10">Blood</tissue>
    </source>
</reference>
<dbReference type="InterPro" id="IPR002172">
    <property type="entry name" value="LDrepeatLR_classA_rpt"/>
</dbReference>
<dbReference type="FunFam" id="4.10.400.10:FF:000078">
    <property type="entry name" value="low-density lipoprotein receptor-related protein 2"/>
    <property type="match status" value="1"/>
</dbReference>
<evidence type="ECO:0000256" key="4">
    <source>
        <dbReference type="ARBA" id="ARBA00022989"/>
    </source>
</evidence>
<dbReference type="InterPro" id="IPR023415">
    <property type="entry name" value="LDLR_class-A_CS"/>
</dbReference>
<dbReference type="Gene3D" id="4.10.400.10">
    <property type="entry name" value="Low-density Lipoprotein Receptor"/>
    <property type="match status" value="2"/>
</dbReference>
<evidence type="ECO:0000256" key="2">
    <source>
        <dbReference type="ARBA" id="ARBA00022692"/>
    </source>
</evidence>
<dbReference type="FunFam" id="4.10.400.10:FF:000170">
    <property type="entry name" value="Low density lipoprotein receptor-related protein 2a"/>
    <property type="match status" value="1"/>
</dbReference>
<keyword evidence="6 9" id="KW-1015">Disulfide bond</keyword>
<dbReference type="CDD" id="cd00112">
    <property type="entry name" value="LDLa"/>
    <property type="match status" value="2"/>
</dbReference>
<protein>
    <submittedName>
        <fullName evidence="10">Uncharacterized protein</fullName>
    </submittedName>
</protein>
<sequence>MAAFHTCEPTVFTCGNGRCVPYHYRCDHYNDCGDNSDETGCVFRPCDPNTEFTCNNGRCIAREYVCNGINNCYDNGTSDEQNC</sequence>
<feature type="disulfide bond" evidence="9">
    <location>
        <begin position="7"/>
        <end position="19"/>
    </location>
</feature>
<dbReference type="AlphaFoldDB" id="A0ABD0QIM9"/>
<dbReference type="PANTHER" id="PTHR22722">
    <property type="entry name" value="LOW-DENSITY LIPOPROTEIN RECEPTOR-RELATED PROTEIN 2-RELATED"/>
    <property type="match status" value="1"/>
</dbReference>
<evidence type="ECO:0000256" key="6">
    <source>
        <dbReference type="ARBA" id="ARBA00023157"/>
    </source>
</evidence>
<comment type="subcellular location">
    <subcellularLocation>
        <location evidence="1">Membrane</location>
        <topology evidence="1">Single-pass membrane protein</topology>
    </subcellularLocation>
</comment>
<keyword evidence="4" id="KW-1133">Transmembrane helix</keyword>
<evidence type="ECO:0000256" key="3">
    <source>
        <dbReference type="ARBA" id="ARBA00022737"/>
    </source>
</evidence>
<dbReference type="PRINTS" id="PR00261">
    <property type="entry name" value="LDLRECEPTOR"/>
</dbReference>
<dbReference type="SMART" id="SM00192">
    <property type="entry name" value="LDLa"/>
    <property type="match status" value="2"/>
</dbReference>
<feature type="non-terminal residue" evidence="10">
    <location>
        <position position="83"/>
    </location>
</feature>
<feature type="disulfide bond" evidence="9">
    <location>
        <begin position="14"/>
        <end position="32"/>
    </location>
</feature>
<keyword evidence="8" id="KW-0325">Glycoprotein</keyword>
<dbReference type="PROSITE" id="PS01209">
    <property type="entry name" value="LDLRA_1"/>
    <property type="match status" value="1"/>
</dbReference>
<evidence type="ECO:0000256" key="7">
    <source>
        <dbReference type="ARBA" id="ARBA00023170"/>
    </source>
</evidence>
<evidence type="ECO:0000313" key="11">
    <source>
        <dbReference type="Proteomes" id="UP001529510"/>
    </source>
</evidence>
<evidence type="ECO:0000256" key="8">
    <source>
        <dbReference type="ARBA" id="ARBA00023180"/>
    </source>
</evidence>
<gene>
    <name evidence="10" type="ORF">M9458_020617</name>
</gene>
<dbReference type="Pfam" id="PF00057">
    <property type="entry name" value="Ldl_recept_a"/>
    <property type="match status" value="2"/>
</dbReference>
<comment type="caution">
    <text evidence="9">Lacks conserved residue(s) required for the propagation of feature annotation.</text>
</comment>
<evidence type="ECO:0000256" key="9">
    <source>
        <dbReference type="PROSITE-ProRule" id="PRU00124"/>
    </source>
</evidence>
<keyword evidence="11" id="KW-1185">Reference proteome</keyword>
<proteinExistence type="predicted"/>
<evidence type="ECO:0000256" key="1">
    <source>
        <dbReference type="ARBA" id="ARBA00004167"/>
    </source>
</evidence>
<dbReference type="PROSITE" id="PS50068">
    <property type="entry name" value="LDLRA_2"/>
    <property type="match status" value="2"/>
</dbReference>
<keyword evidence="2" id="KW-0812">Transmembrane</keyword>
<evidence type="ECO:0000256" key="5">
    <source>
        <dbReference type="ARBA" id="ARBA00023136"/>
    </source>
</evidence>
<evidence type="ECO:0000313" key="10">
    <source>
        <dbReference type="EMBL" id="KAL0184921.1"/>
    </source>
</evidence>
<dbReference type="InterPro" id="IPR036055">
    <property type="entry name" value="LDL_receptor-like_sf"/>
</dbReference>